<name>A0A6G8R5G0_9CAUD</name>
<dbReference type="RefSeq" id="YP_010669019.1">
    <property type="nucleotide sequence ID" value="NC_070959.1"/>
</dbReference>
<protein>
    <submittedName>
        <fullName evidence="1">Uncharacterized protein</fullName>
    </submittedName>
</protein>
<sequence>MTVQEVQAEVQLLNLNNIRKFPCSRSKVEDFYTMWQRFGPQAARTIMIPPIWEGDSPRPSEYFNV</sequence>
<dbReference type="EMBL" id="MT162466">
    <property type="protein sequence ID" value="QIN96639.1"/>
    <property type="molecule type" value="Genomic_DNA"/>
</dbReference>
<accession>A0A6G8R5G0</accession>
<evidence type="ECO:0000313" key="1">
    <source>
        <dbReference type="EMBL" id="QIN96639.1"/>
    </source>
</evidence>
<dbReference type="KEGG" id="vg:77945173"/>
<reference evidence="1 2" key="1">
    <citation type="submission" date="2020-03" db="EMBL/GenBank/DDBJ databases">
        <title>The Isolation and Genome Sequence of a Novel Cyanophage S-N03 from the Huanghai Sea, China.</title>
        <authorList>
            <person name="Jiang T."/>
        </authorList>
    </citation>
    <scope>NUCLEOTIDE SEQUENCE [LARGE SCALE GENOMIC DNA]</scope>
</reference>
<proteinExistence type="predicted"/>
<keyword evidence="2" id="KW-1185">Reference proteome</keyword>
<dbReference type="Proteomes" id="UP000502617">
    <property type="component" value="Segment"/>
</dbReference>
<dbReference type="GeneID" id="77945173"/>
<evidence type="ECO:0000313" key="2">
    <source>
        <dbReference type="Proteomes" id="UP000502617"/>
    </source>
</evidence>
<organism evidence="1 2">
    <name type="scientific">Synechococcus phage S-N03</name>
    <dbReference type="NCBI Taxonomy" id="2718943"/>
    <lineage>
        <taxon>Viruses</taxon>
        <taxon>Duplodnaviria</taxon>
        <taxon>Heunggongvirae</taxon>
        <taxon>Uroviricota</taxon>
        <taxon>Caudoviricetes</taxon>
        <taxon>Pantevenvirales</taxon>
        <taxon>Kyanoviridae</taxon>
        <taxon>Huanghaivirus</taxon>
        <taxon>Huanghaivirus snothree</taxon>
    </lineage>
</organism>